<comment type="similarity">
    <text evidence="2 9 10">Belongs to the triosephosphate isomerase family.</text>
</comment>
<evidence type="ECO:0000256" key="6">
    <source>
        <dbReference type="ARBA" id="ARBA00022490"/>
    </source>
</evidence>
<accession>A0A4Y7R5X5</accession>
<proteinExistence type="inferred from homology"/>
<feature type="active site" description="Proton acceptor" evidence="9">
    <location>
        <position position="173"/>
    </location>
</feature>
<dbReference type="PANTHER" id="PTHR21139:SF42">
    <property type="entry name" value="TRIOSEPHOSPHATE ISOMERASE"/>
    <property type="match status" value="1"/>
</dbReference>
<dbReference type="Gene3D" id="3.20.20.70">
    <property type="entry name" value="Aldolase class I"/>
    <property type="match status" value="1"/>
</dbReference>
<keyword evidence="6 9" id="KW-0963">Cytoplasm</keyword>
<dbReference type="SUPFAM" id="SSF51351">
    <property type="entry name" value="Triosephosphate isomerase (TIM)"/>
    <property type="match status" value="1"/>
</dbReference>
<dbReference type="Proteomes" id="UP000298324">
    <property type="component" value="Unassembled WGS sequence"/>
</dbReference>
<dbReference type="UniPathway" id="UPA00138"/>
<protein>
    <recommendedName>
        <fullName evidence="4 9">Triosephosphate isomerase</fullName>
        <shortName evidence="9">TIM</shortName>
        <shortName evidence="9">TPI</shortName>
        <ecNumber evidence="3 9">5.3.1.1</ecNumber>
    </recommendedName>
    <alternativeName>
        <fullName evidence="9">Triose-phosphate isomerase</fullName>
    </alternativeName>
</protein>
<dbReference type="EC" id="5.3.1.1" evidence="3 9"/>
<keyword evidence="12" id="KW-1185">Reference proteome</keyword>
<evidence type="ECO:0000313" key="12">
    <source>
        <dbReference type="Proteomes" id="UP000298324"/>
    </source>
</evidence>
<dbReference type="InterPro" id="IPR020861">
    <property type="entry name" value="Triosephosphate_isomerase_AS"/>
</dbReference>
<dbReference type="InterPro" id="IPR035990">
    <property type="entry name" value="TIM_sf"/>
</dbReference>
<organism evidence="11 12">
    <name type="scientific">Pelotomaculum schinkii</name>
    <dbReference type="NCBI Taxonomy" id="78350"/>
    <lineage>
        <taxon>Bacteria</taxon>
        <taxon>Bacillati</taxon>
        <taxon>Bacillota</taxon>
        <taxon>Clostridia</taxon>
        <taxon>Eubacteriales</taxon>
        <taxon>Desulfotomaculaceae</taxon>
        <taxon>Pelotomaculum</taxon>
    </lineage>
</organism>
<dbReference type="GO" id="GO:0046166">
    <property type="term" value="P:glyceraldehyde-3-phosphate biosynthetic process"/>
    <property type="evidence" value="ECO:0007669"/>
    <property type="project" value="TreeGrafter"/>
</dbReference>
<dbReference type="HAMAP" id="MF_00147_B">
    <property type="entry name" value="TIM_B"/>
    <property type="match status" value="1"/>
</dbReference>
<comment type="subunit">
    <text evidence="9 10">Homodimer.</text>
</comment>
<dbReference type="GO" id="GO:0004807">
    <property type="term" value="F:triose-phosphate isomerase activity"/>
    <property type="evidence" value="ECO:0007669"/>
    <property type="project" value="UniProtKB-UniRule"/>
</dbReference>
<dbReference type="EMBL" id="QFGA01000004">
    <property type="protein sequence ID" value="TEB04345.1"/>
    <property type="molecule type" value="Genomic_DNA"/>
</dbReference>
<evidence type="ECO:0000256" key="1">
    <source>
        <dbReference type="ARBA" id="ARBA00004680"/>
    </source>
</evidence>
<evidence type="ECO:0000256" key="3">
    <source>
        <dbReference type="ARBA" id="ARBA00011940"/>
    </source>
</evidence>
<comment type="pathway">
    <text evidence="1 9 10">Carbohydrate degradation; glycolysis; D-glyceraldehyde 3-phosphate from glycerone phosphate: step 1/1.</text>
</comment>
<comment type="function">
    <text evidence="9">Involved in the gluconeogenesis. Catalyzes stereospecifically the conversion of dihydroxyacetone phosphate (DHAP) to D-glyceraldehyde-3-phosphate (G3P).</text>
</comment>
<reference evidence="11 12" key="1">
    <citation type="journal article" date="2018" name="Environ. Microbiol.">
        <title>Novel energy conservation strategies and behaviour of Pelotomaculum schinkii driving syntrophic propionate catabolism.</title>
        <authorList>
            <person name="Hidalgo-Ahumada C.A.P."/>
            <person name="Nobu M.K."/>
            <person name="Narihiro T."/>
            <person name="Tamaki H."/>
            <person name="Liu W.T."/>
            <person name="Kamagata Y."/>
            <person name="Stams A.J.M."/>
            <person name="Imachi H."/>
            <person name="Sousa D.Z."/>
        </authorList>
    </citation>
    <scope>NUCLEOTIDE SEQUENCE [LARGE SCALE GENOMIC DNA]</scope>
    <source>
        <strain evidence="11 12">HH</strain>
    </source>
</reference>
<evidence type="ECO:0000256" key="8">
    <source>
        <dbReference type="ARBA" id="ARBA00023235"/>
    </source>
</evidence>
<evidence type="ECO:0000313" key="11">
    <source>
        <dbReference type="EMBL" id="TEB04345.1"/>
    </source>
</evidence>
<gene>
    <name evidence="9 11" type="primary">tpiA</name>
    <name evidence="11" type="ORF">Psch_04071</name>
</gene>
<evidence type="ECO:0000256" key="7">
    <source>
        <dbReference type="ARBA" id="ARBA00023152"/>
    </source>
</evidence>
<feature type="binding site" evidence="9">
    <location>
        <begin position="15"/>
        <end position="17"/>
    </location>
    <ligand>
        <name>substrate</name>
    </ligand>
</feature>
<comment type="catalytic activity">
    <reaction evidence="9 10">
        <text>D-glyceraldehyde 3-phosphate = dihydroxyacetone phosphate</text>
        <dbReference type="Rhea" id="RHEA:18585"/>
        <dbReference type="ChEBI" id="CHEBI:57642"/>
        <dbReference type="ChEBI" id="CHEBI:59776"/>
        <dbReference type="EC" id="5.3.1.1"/>
    </reaction>
</comment>
<feature type="binding site" evidence="9">
    <location>
        <begin position="240"/>
        <end position="241"/>
    </location>
    <ligand>
        <name>substrate</name>
    </ligand>
</feature>
<dbReference type="GO" id="GO:0005829">
    <property type="term" value="C:cytosol"/>
    <property type="evidence" value="ECO:0007669"/>
    <property type="project" value="TreeGrafter"/>
</dbReference>
<feature type="binding site" evidence="9">
    <location>
        <position position="219"/>
    </location>
    <ligand>
        <name>substrate</name>
    </ligand>
</feature>
<evidence type="ECO:0000256" key="4">
    <source>
        <dbReference type="ARBA" id="ARBA00019397"/>
    </source>
</evidence>
<feature type="binding site" evidence="9">
    <location>
        <position position="179"/>
    </location>
    <ligand>
        <name>substrate</name>
    </ligand>
</feature>
<keyword evidence="8 9" id="KW-0413">Isomerase</keyword>
<dbReference type="InterPro" id="IPR000652">
    <property type="entry name" value="Triosephosphate_isomerase"/>
</dbReference>
<dbReference type="UniPathway" id="UPA00109">
    <property type="reaction ID" value="UER00189"/>
</dbReference>
<dbReference type="Pfam" id="PF00121">
    <property type="entry name" value="TIM"/>
    <property type="match status" value="1"/>
</dbReference>
<dbReference type="GO" id="GO:0006094">
    <property type="term" value="P:gluconeogenesis"/>
    <property type="evidence" value="ECO:0007669"/>
    <property type="project" value="UniProtKB-UniRule"/>
</dbReference>
<keyword evidence="7 9" id="KW-0324">Glycolysis</keyword>
<feature type="active site" description="Electrophile" evidence="9">
    <location>
        <position position="101"/>
    </location>
</feature>
<dbReference type="PANTHER" id="PTHR21139">
    <property type="entry name" value="TRIOSEPHOSPHATE ISOMERASE"/>
    <property type="match status" value="1"/>
</dbReference>
<dbReference type="InterPro" id="IPR022896">
    <property type="entry name" value="TrioseP_Isoase_bac/euk"/>
</dbReference>
<evidence type="ECO:0000256" key="10">
    <source>
        <dbReference type="RuleBase" id="RU363013"/>
    </source>
</evidence>
<dbReference type="GO" id="GO:0019563">
    <property type="term" value="P:glycerol catabolic process"/>
    <property type="evidence" value="ECO:0007669"/>
    <property type="project" value="TreeGrafter"/>
</dbReference>
<dbReference type="PROSITE" id="PS00171">
    <property type="entry name" value="TIM_1"/>
    <property type="match status" value="1"/>
</dbReference>
<dbReference type="PROSITE" id="PS51440">
    <property type="entry name" value="TIM_2"/>
    <property type="match status" value="1"/>
</dbReference>
<comment type="subcellular location">
    <subcellularLocation>
        <location evidence="9 10">Cytoplasm</location>
    </subcellularLocation>
</comment>
<dbReference type="AlphaFoldDB" id="A0A4Y7R5X5"/>
<dbReference type="NCBIfam" id="TIGR00419">
    <property type="entry name" value="tim"/>
    <property type="match status" value="1"/>
</dbReference>
<dbReference type="InterPro" id="IPR013785">
    <property type="entry name" value="Aldolase_TIM"/>
</dbReference>
<evidence type="ECO:0000256" key="5">
    <source>
        <dbReference type="ARBA" id="ARBA00022432"/>
    </source>
</evidence>
<dbReference type="CDD" id="cd00311">
    <property type="entry name" value="TIM"/>
    <property type="match status" value="1"/>
</dbReference>
<dbReference type="GO" id="GO:0006096">
    <property type="term" value="P:glycolytic process"/>
    <property type="evidence" value="ECO:0007669"/>
    <property type="project" value="UniProtKB-UniRule"/>
</dbReference>
<sequence>MGVDVTSRRPIIAGNWKMFKTLSEAAALVEGVKPLDAVTGGVDVVVCPPFTALDRVVGVLRGTGIAVGAQDVYWEDSGAFTGEISPVMLKDIGCRYVIIGHSERRQFFGETDEKVNRKIKAVLKHGLVPIMCVGETLAEREAGRTEEVIHTQASAGLAGLAPDQAGGLVIAYEPVWAIGTGKTASDQDAQQVIAYIRSLVRDWYGAPAADQVRIQYGGSVKPNNTAGLMAQPDIDGALVGGASLEAASFTGIVQAAHDKS</sequence>
<comment type="pathway">
    <text evidence="9 10">Carbohydrate biosynthesis; gluconeogenesis.</text>
</comment>
<evidence type="ECO:0000256" key="2">
    <source>
        <dbReference type="ARBA" id="ARBA00007422"/>
    </source>
</evidence>
<keyword evidence="5 9" id="KW-0312">Gluconeogenesis</keyword>
<evidence type="ECO:0000256" key="9">
    <source>
        <dbReference type="HAMAP-Rule" id="MF_00147"/>
    </source>
</evidence>
<comment type="caution">
    <text evidence="11">The sequence shown here is derived from an EMBL/GenBank/DDBJ whole genome shotgun (WGS) entry which is preliminary data.</text>
</comment>
<name>A0A4Y7R5X5_9FIRM</name>
<dbReference type="FunFam" id="3.20.20.70:FF:000016">
    <property type="entry name" value="Triosephosphate isomerase"/>
    <property type="match status" value="1"/>
</dbReference>